<dbReference type="RefSeq" id="WP_075663078.1">
    <property type="nucleotide sequence ID" value="NZ_CP009247.1"/>
</dbReference>
<feature type="region of interest" description="Disordered" evidence="1">
    <location>
        <begin position="303"/>
        <end position="364"/>
    </location>
</feature>
<evidence type="ECO:0000256" key="2">
    <source>
        <dbReference type="SAM" id="Phobius"/>
    </source>
</evidence>
<proteinExistence type="predicted"/>
<feature type="compositionally biased region" description="Acidic residues" evidence="1">
    <location>
        <begin position="449"/>
        <end position="483"/>
    </location>
</feature>
<gene>
    <name evidence="3" type="ORF">CFRA_01040</name>
</gene>
<feature type="compositionally biased region" description="Low complexity" evidence="1">
    <location>
        <begin position="314"/>
        <end position="329"/>
    </location>
</feature>
<dbReference type="KEGG" id="cfk:CFRA_01040"/>
<dbReference type="Proteomes" id="UP000185434">
    <property type="component" value="Chromosome"/>
</dbReference>
<protein>
    <submittedName>
        <fullName evidence="3">Uncharacterized protein</fullName>
    </submittedName>
</protein>
<feature type="compositionally biased region" description="Low complexity" evidence="1">
    <location>
        <begin position="408"/>
        <end position="442"/>
    </location>
</feature>
<feature type="compositionally biased region" description="Basic and acidic residues" evidence="1">
    <location>
        <begin position="484"/>
        <end position="503"/>
    </location>
</feature>
<evidence type="ECO:0000313" key="3">
    <source>
        <dbReference type="EMBL" id="APT88106.1"/>
    </source>
</evidence>
<dbReference type="AlphaFoldDB" id="A0A1L7CQI3"/>
<keyword evidence="2" id="KW-1133">Transmembrane helix</keyword>
<organism evidence="3 4">
    <name type="scientific">Corynebacterium frankenforstense DSM 45800</name>
    <dbReference type="NCBI Taxonomy" id="1437875"/>
    <lineage>
        <taxon>Bacteria</taxon>
        <taxon>Bacillati</taxon>
        <taxon>Actinomycetota</taxon>
        <taxon>Actinomycetes</taxon>
        <taxon>Mycobacteriales</taxon>
        <taxon>Corynebacteriaceae</taxon>
        <taxon>Corynebacterium</taxon>
    </lineage>
</organism>
<evidence type="ECO:0000313" key="4">
    <source>
        <dbReference type="Proteomes" id="UP000185434"/>
    </source>
</evidence>
<keyword evidence="2" id="KW-0472">Membrane</keyword>
<sequence>MNRPLYPLPLVTAGGGARVPVDAASQGVLLSLLGGTDPAGERLHLTRDEYRGGLIVHHGPARIGRLPQAVLDTYPQLGHLLNEGLSPAPGVAVTPEPGSGRLTAELLLPAPGLVMPANSAPDEPWALLPEGSRRAVDTAAGEGTGPLERVVPAQFLAVLRVLDGTVVAAVDGHVVGPLTAADSAAVRDLVGHFAALGLVPVARLYIYDAAPDDVGGDGDGSLADVASGSRSVVVDVRDAASATEADLEPQVNPLPAVPAYRPATGSFPVVGAEAKEWTVTVAGATVTDELPAMTPERISRLREVAPPTMPMPARPTAGAAATDGGAADHAATDHAAADRAVTDGAAASRPGRTAPASPTPAPERAAAMGFPLVTPEQVAADRRSNPAAPADARAQVGSDDPAGYTTSGPAEPGTSPGPAGAAGRANPVVSAGSAGSAGFAGADGHGEYDEPDEYDGPADEYDEYVDYGDDPDYAYSDYDDFDDDARGDHGDHGDHGDYDDYRGSAHSLEAGGHVPAHAAGKKRPALWPGLLAILIGVALVAGGAILGFATTEAVVVAVVGAVLTLLGVAALVRRSRFKMDRR</sequence>
<feature type="compositionally biased region" description="Basic and acidic residues" evidence="1">
    <location>
        <begin position="330"/>
        <end position="341"/>
    </location>
</feature>
<evidence type="ECO:0000256" key="1">
    <source>
        <dbReference type="SAM" id="MobiDB-lite"/>
    </source>
</evidence>
<dbReference type="OrthoDB" id="4393040at2"/>
<feature type="region of interest" description="Disordered" evidence="1">
    <location>
        <begin position="378"/>
        <end position="506"/>
    </location>
</feature>
<reference evidence="3 4" key="1">
    <citation type="submission" date="2014-08" db="EMBL/GenBank/DDBJ databases">
        <title>Complete genome sequence of Corynebacterium frankenforstense ST18(T) (=DSM 45800(T)), isolated from raw cow milk.</title>
        <authorList>
            <person name="Ruckert C."/>
            <person name="Albersmeier A."/>
            <person name="Winkler A."/>
            <person name="Lipski A."/>
            <person name="Kalinowski J."/>
        </authorList>
    </citation>
    <scope>NUCLEOTIDE SEQUENCE [LARGE SCALE GENOMIC DNA]</scope>
    <source>
        <strain evidence="3 4">ST18</strain>
    </source>
</reference>
<keyword evidence="2" id="KW-0812">Transmembrane</keyword>
<dbReference type="EMBL" id="CP009247">
    <property type="protein sequence ID" value="APT88106.1"/>
    <property type="molecule type" value="Genomic_DNA"/>
</dbReference>
<keyword evidence="4" id="KW-1185">Reference proteome</keyword>
<accession>A0A1L7CQI3</accession>
<feature type="transmembrane region" description="Helical" evidence="2">
    <location>
        <begin position="525"/>
        <end position="548"/>
    </location>
</feature>
<name>A0A1L7CQI3_9CORY</name>
<feature type="transmembrane region" description="Helical" evidence="2">
    <location>
        <begin position="554"/>
        <end position="572"/>
    </location>
</feature>